<evidence type="ECO:0000313" key="5">
    <source>
        <dbReference type="EMBL" id="MCK6257435.1"/>
    </source>
</evidence>
<reference evidence="5" key="1">
    <citation type="submission" date="2021-09" db="EMBL/GenBank/DDBJ databases">
        <title>Genome analysis of Fictibacillus sp. KIGAM418 isolated from marine sediment.</title>
        <authorList>
            <person name="Seo M.-J."/>
            <person name="Cho E.-S."/>
            <person name="Hwang C.Y."/>
        </authorList>
    </citation>
    <scope>NUCLEOTIDE SEQUENCE</scope>
    <source>
        <strain evidence="5">KIGAM418</strain>
    </source>
</reference>
<name>A0A9X1XCS8_9BACL</name>
<dbReference type="GO" id="GO:0008999">
    <property type="term" value="F:protein-N-terminal-alanine acetyltransferase activity"/>
    <property type="evidence" value="ECO:0007669"/>
    <property type="project" value="TreeGrafter"/>
</dbReference>
<comment type="similarity">
    <text evidence="3">Belongs to the acetyltransferase family. RimJ subfamily.</text>
</comment>
<dbReference type="RefSeq" id="WP_248254666.1">
    <property type="nucleotide sequence ID" value="NZ_JAIWJX010000002.1"/>
</dbReference>
<dbReference type="PANTHER" id="PTHR43792:SF8">
    <property type="entry name" value="[RIBOSOMAL PROTEIN US5]-ALANINE N-ACETYLTRANSFERASE"/>
    <property type="match status" value="1"/>
</dbReference>
<dbReference type="FunFam" id="3.40.630.30:FF:000005">
    <property type="entry name" value="Ribosomal protein alanine acetyltransferase"/>
    <property type="match status" value="1"/>
</dbReference>
<feature type="domain" description="N-acetyltransferase" evidence="4">
    <location>
        <begin position="7"/>
        <end position="177"/>
    </location>
</feature>
<protein>
    <submittedName>
        <fullName evidence="5">GNAT family N-acetyltransferase</fullName>
    </submittedName>
</protein>
<dbReference type="Gene3D" id="3.40.630.30">
    <property type="match status" value="1"/>
</dbReference>
<keyword evidence="1" id="KW-0808">Transferase</keyword>
<dbReference type="InterPro" id="IPR016181">
    <property type="entry name" value="Acyl_CoA_acyltransferase"/>
</dbReference>
<evidence type="ECO:0000259" key="4">
    <source>
        <dbReference type="PROSITE" id="PS51186"/>
    </source>
</evidence>
<dbReference type="AlphaFoldDB" id="A0A9X1XCS8"/>
<keyword evidence="2" id="KW-0012">Acyltransferase</keyword>
<evidence type="ECO:0000256" key="3">
    <source>
        <dbReference type="ARBA" id="ARBA00038502"/>
    </source>
</evidence>
<dbReference type="InterPro" id="IPR051531">
    <property type="entry name" value="N-acetyltransferase"/>
</dbReference>
<gene>
    <name evidence="5" type="ORF">LCY76_12620</name>
</gene>
<comment type="caution">
    <text evidence="5">The sequence shown here is derived from an EMBL/GenBank/DDBJ whole genome shotgun (WGS) entry which is preliminary data.</text>
</comment>
<accession>A0A9X1XCS8</accession>
<dbReference type="Proteomes" id="UP001139011">
    <property type="component" value="Unassembled WGS sequence"/>
</dbReference>
<evidence type="ECO:0000256" key="1">
    <source>
        <dbReference type="ARBA" id="ARBA00022679"/>
    </source>
</evidence>
<keyword evidence="6" id="KW-1185">Reference proteome</keyword>
<dbReference type="EMBL" id="JAIWJX010000002">
    <property type="protein sequence ID" value="MCK6257435.1"/>
    <property type="molecule type" value="Genomic_DNA"/>
</dbReference>
<organism evidence="5 6">
    <name type="scientific">Fictibacillus marinisediminis</name>
    <dbReference type="NCBI Taxonomy" id="2878389"/>
    <lineage>
        <taxon>Bacteria</taxon>
        <taxon>Bacillati</taxon>
        <taxon>Bacillota</taxon>
        <taxon>Bacilli</taxon>
        <taxon>Bacillales</taxon>
        <taxon>Fictibacillaceae</taxon>
        <taxon>Fictibacillus</taxon>
    </lineage>
</organism>
<sequence>MLLGARIYIKPFALGDAEALLELQKKNRCFFERFSMGRPDDFYSIEGQRKRIKEYEQSQKNDSDYQFGIFTKKKHALIGTINLFQVLRGSLQSAFIGYFLDQEHNGKGYTTEAAKLIVQYAFEELKLHRIEAGVMPHNIGSISVLEKAGFHKEGLAIKNVKINGKWEDHQVLAIINPHDE</sequence>
<dbReference type="SUPFAM" id="SSF55729">
    <property type="entry name" value="Acyl-CoA N-acyltransferases (Nat)"/>
    <property type="match status" value="1"/>
</dbReference>
<dbReference type="PANTHER" id="PTHR43792">
    <property type="entry name" value="GNAT FAMILY, PUTATIVE (AFU_ORTHOLOGUE AFUA_3G00765)-RELATED-RELATED"/>
    <property type="match status" value="1"/>
</dbReference>
<evidence type="ECO:0000313" key="6">
    <source>
        <dbReference type="Proteomes" id="UP001139011"/>
    </source>
</evidence>
<dbReference type="PROSITE" id="PS51186">
    <property type="entry name" value="GNAT"/>
    <property type="match status" value="1"/>
</dbReference>
<dbReference type="Pfam" id="PF13302">
    <property type="entry name" value="Acetyltransf_3"/>
    <property type="match status" value="1"/>
</dbReference>
<proteinExistence type="inferred from homology"/>
<evidence type="ECO:0000256" key="2">
    <source>
        <dbReference type="ARBA" id="ARBA00023315"/>
    </source>
</evidence>
<dbReference type="InterPro" id="IPR000182">
    <property type="entry name" value="GNAT_dom"/>
</dbReference>
<dbReference type="GO" id="GO:0005737">
    <property type="term" value="C:cytoplasm"/>
    <property type="evidence" value="ECO:0007669"/>
    <property type="project" value="TreeGrafter"/>
</dbReference>